<organism evidence="2 4">
    <name type="scientific">Medicago truncatula</name>
    <name type="common">Barrel medic</name>
    <name type="synonym">Medicago tribuloides</name>
    <dbReference type="NCBI Taxonomy" id="3880"/>
    <lineage>
        <taxon>Eukaryota</taxon>
        <taxon>Viridiplantae</taxon>
        <taxon>Streptophyta</taxon>
        <taxon>Embryophyta</taxon>
        <taxon>Tracheophyta</taxon>
        <taxon>Spermatophyta</taxon>
        <taxon>Magnoliopsida</taxon>
        <taxon>eudicotyledons</taxon>
        <taxon>Gunneridae</taxon>
        <taxon>Pentapetalae</taxon>
        <taxon>rosids</taxon>
        <taxon>fabids</taxon>
        <taxon>Fabales</taxon>
        <taxon>Fabaceae</taxon>
        <taxon>Papilionoideae</taxon>
        <taxon>50 kb inversion clade</taxon>
        <taxon>NPAAA clade</taxon>
        <taxon>Hologalegina</taxon>
        <taxon>IRL clade</taxon>
        <taxon>Trifolieae</taxon>
        <taxon>Medicago</taxon>
    </lineage>
</organism>
<dbReference type="Proteomes" id="UP000002051">
    <property type="component" value="Chromosome 3"/>
</dbReference>
<feature type="region of interest" description="Disordered" evidence="1">
    <location>
        <begin position="187"/>
        <end position="252"/>
    </location>
</feature>
<dbReference type="OrthoDB" id="1432441at2759"/>
<accession>G7J3B7</accession>
<feature type="compositionally biased region" description="Basic and acidic residues" evidence="1">
    <location>
        <begin position="187"/>
        <end position="209"/>
    </location>
</feature>
<feature type="compositionally biased region" description="Basic and acidic residues" evidence="1">
    <location>
        <begin position="27"/>
        <end position="54"/>
    </location>
</feature>
<evidence type="ECO:0000313" key="2">
    <source>
        <dbReference type="EMBL" id="AES73018.1"/>
    </source>
</evidence>
<reference evidence="2 4" key="1">
    <citation type="journal article" date="2011" name="Nature">
        <title>The Medicago genome provides insight into the evolution of rhizobial symbioses.</title>
        <authorList>
            <person name="Young N.D."/>
            <person name="Debelle F."/>
            <person name="Oldroyd G.E."/>
            <person name="Geurts R."/>
            <person name="Cannon S.B."/>
            <person name="Udvardi M.K."/>
            <person name="Benedito V.A."/>
            <person name="Mayer K.F."/>
            <person name="Gouzy J."/>
            <person name="Schoof H."/>
            <person name="Van de Peer Y."/>
            <person name="Proost S."/>
            <person name="Cook D.R."/>
            <person name="Meyers B.C."/>
            <person name="Spannagl M."/>
            <person name="Cheung F."/>
            <person name="De Mita S."/>
            <person name="Krishnakumar V."/>
            <person name="Gundlach H."/>
            <person name="Zhou S."/>
            <person name="Mudge J."/>
            <person name="Bharti A.K."/>
            <person name="Murray J.D."/>
            <person name="Naoumkina M.A."/>
            <person name="Rosen B."/>
            <person name="Silverstein K.A."/>
            <person name="Tang H."/>
            <person name="Rombauts S."/>
            <person name="Zhao P.X."/>
            <person name="Zhou P."/>
            <person name="Barbe V."/>
            <person name="Bardou P."/>
            <person name="Bechner M."/>
            <person name="Bellec A."/>
            <person name="Berger A."/>
            <person name="Berges H."/>
            <person name="Bidwell S."/>
            <person name="Bisseling T."/>
            <person name="Choisne N."/>
            <person name="Couloux A."/>
            <person name="Denny R."/>
            <person name="Deshpande S."/>
            <person name="Dai X."/>
            <person name="Doyle J.J."/>
            <person name="Dudez A.M."/>
            <person name="Farmer A.D."/>
            <person name="Fouteau S."/>
            <person name="Franken C."/>
            <person name="Gibelin C."/>
            <person name="Gish J."/>
            <person name="Goldstein S."/>
            <person name="Gonzalez A.J."/>
            <person name="Green P.J."/>
            <person name="Hallab A."/>
            <person name="Hartog M."/>
            <person name="Hua A."/>
            <person name="Humphray S.J."/>
            <person name="Jeong D.H."/>
            <person name="Jing Y."/>
            <person name="Jocker A."/>
            <person name="Kenton S.M."/>
            <person name="Kim D.J."/>
            <person name="Klee K."/>
            <person name="Lai H."/>
            <person name="Lang C."/>
            <person name="Lin S."/>
            <person name="Macmil S.L."/>
            <person name="Magdelenat G."/>
            <person name="Matthews L."/>
            <person name="McCorrison J."/>
            <person name="Monaghan E.L."/>
            <person name="Mun J.H."/>
            <person name="Najar F.Z."/>
            <person name="Nicholson C."/>
            <person name="Noirot C."/>
            <person name="O'Bleness M."/>
            <person name="Paule C.R."/>
            <person name="Poulain J."/>
            <person name="Prion F."/>
            <person name="Qin B."/>
            <person name="Qu C."/>
            <person name="Retzel E.F."/>
            <person name="Riddle C."/>
            <person name="Sallet E."/>
            <person name="Samain S."/>
            <person name="Samson N."/>
            <person name="Sanders I."/>
            <person name="Saurat O."/>
            <person name="Scarpelli C."/>
            <person name="Schiex T."/>
            <person name="Segurens B."/>
            <person name="Severin A.J."/>
            <person name="Sherrier D.J."/>
            <person name="Shi R."/>
            <person name="Sims S."/>
            <person name="Singer S.R."/>
            <person name="Sinharoy S."/>
            <person name="Sterck L."/>
            <person name="Viollet A."/>
            <person name="Wang B.B."/>
            <person name="Wang K."/>
            <person name="Wang M."/>
            <person name="Wang X."/>
            <person name="Warfsmann J."/>
            <person name="Weissenbach J."/>
            <person name="White D.D."/>
            <person name="White J.D."/>
            <person name="Wiley G.B."/>
            <person name="Wincker P."/>
            <person name="Xing Y."/>
            <person name="Yang L."/>
            <person name="Yao Z."/>
            <person name="Ying F."/>
            <person name="Zhai J."/>
            <person name="Zhou L."/>
            <person name="Zuber A."/>
            <person name="Denarie J."/>
            <person name="Dixon R.A."/>
            <person name="May G.D."/>
            <person name="Schwartz D.C."/>
            <person name="Rogers J."/>
            <person name="Quetier F."/>
            <person name="Town C.D."/>
            <person name="Roe B.A."/>
        </authorList>
    </citation>
    <scope>NUCLEOTIDE SEQUENCE [LARGE SCALE GENOMIC DNA]</scope>
    <source>
        <strain evidence="2">A17</strain>
        <strain evidence="3 4">cv. Jemalong A17</strain>
    </source>
</reference>
<feature type="compositionally biased region" description="Basic and acidic residues" evidence="1">
    <location>
        <begin position="137"/>
        <end position="149"/>
    </location>
</feature>
<feature type="compositionally biased region" description="Basic and acidic residues" evidence="1">
    <location>
        <begin position="71"/>
        <end position="80"/>
    </location>
</feature>
<feature type="region of interest" description="Disordered" evidence="1">
    <location>
        <begin position="132"/>
        <end position="174"/>
    </location>
</feature>
<reference evidence="3" key="3">
    <citation type="submission" date="2015-04" db="UniProtKB">
        <authorList>
            <consortium name="EnsemblPlants"/>
        </authorList>
    </citation>
    <scope>IDENTIFICATION</scope>
    <source>
        <strain evidence="3">cv. Jemalong A17</strain>
    </source>
</reference>
<evidence type="ECO:0000313" key="3">
    <source>
        <dbReference type="EnsemblPlants" id="AES73018"/>
    </source>
</evidence>
<gene>
    <name evidence="3" type="primary">11424384</name>
    <name evidence="2" type="ordered locus">MTR_3g098800</name>
</gene>
<proteinExistence type="predicted"/>
<dbReference type="EMBL" id="CM001219">
    <property type="protein sequence ID" value="AES73018.1"/>
    <property type="molecule type" value="Genomic_DNA"/>
</dbReference>
<dbReference type="KEGG" id="mtr:11424384"/>
<protein>
    <submittedName>
        <fullName evidence="2 3">Uncharacterized protein</fullName>
    </submittedName>
</protein>
<dbReference type="EnsemblPlants" id="AES73018">
    <property type="protein sequence ID" value="AES73018"/>
    <property type="gene ID" value="MTR_3g098800"/>
</dbReference>
<feature type="compositionally biased region" description="Polar residues" evidence="1">
    <location>
        <begin position="1"/>
        <end position="11"/>
    </location>
</feature>
<feature type="region of interest" description="Disordered" evidence="1">
    <location>
        <begin position="1"/>
        <end position="87"/>
    </location>
</feature>
<dbReference type="eggNOG" id="ENOG502S7ND">
    <property type="taxonomic scope" value="Eukaryota"/>
</dbReference>
<dbReference type="AlphaFoldDB" id="G7J3B7"/>
<evidence type="ECO:0000313" key="4">
    <source>
        <dbReference type="Proteomes" id="UP000002051"/>
    </source>
</evidence>
<dbReference type="HOGENOM" id="CLU_1013407_0_0_1"/>
<name>G7J3B7_MEDTR</name>
<feature type="compositionally biased region" description="Polar residues" evidence="1">
    <location>
        <begin position="223"/>
        <end position="236"/>
    </location>
</feature>
<dbReference type="OMA" id="HDDCINL"/>
<feature type="compositionally biased region" description="Acidic residues" evidence="1">
    <location>
        <begin position="150"/>
        <end position="163"/>
    </location>
</feature>
<reference evidence="2 4" key="2">
    <citation type="journal article" date="2014" name="BMC Genomics">
        <title>An improved genome release (version Mt4.0) for the model legume Medicago truncatula.</title>
        <authorList>
            <person name="Tang H."/>
            <person name="Krishnakumar V."/>
            <person name="Bidwell S."/>
            <person name="Rosen B."/>
            <person name="Chan A."/>
            <person name="Zhou S."/>
            <person name="Gentzbittel L."/>
            <person name="Childs K.L."/>
            <person name="Yandell M."/>
            <person name="Gundlach H."/>
            <person name="Mayer K.F."/>
            <person name="Schwartz D.C."/>
            <person name="Town C.D."/>
        </authorList>
    </citation>
    <scope>GENOME REANNOTATION</scope>
    <source>
        <strain evidence="3 4">cv. Jemalong A17</strain>
    </source>
</reference>
<dbReference type="PaxDb" id="3880-AES73018"/>
<keyword evidence="4" id="KW-1185">Reference proteome</keyword>
<sequence length="291" mass="33274">MGGNNSRSVNPNGEDVLPARLRPLLRQRIEEFRKRRNARRDGAVSKKELLKDDAGNNDDPSSNVNEVLEETQQHEEEKTTVHAVSVEKLSQVAPLPVSECGIEEEEHKGSKDHDLEKCKEIERNVAEVKIAASLQENKYEESNEKHDDEDKKEEEEDEEEDENEIGRLIGPGSPSFRIYYIEATERKEQALRDTRVNDKQQGEKEDEPIVVHYKSHSCESDESVTSESENTDNSNEVVEIETAPKKKGHHKRRKLVAMKKNLLNVKNLQKNSMNKMMACAGNDRRKLLADH</sequence>
<evidence type="ECO:0000256" key="1">
    <source>
        <dbReference type="SAM" id="MobiDB-lite"/>
    </source>
</evidence>